<dbReference type="EMBL" id="CAJVPT010040710">
    <property type="protein sequence ID" value="CAG8726142.1"/>
    <property type="molecule type" value="Genomic_DNA"/>
</dbReference>
<keyword evidence="2" id="KW-1185">Reference proteome</keyword>
<comment type="caution">
    <text evidence="1">The sequence shown here is derived from an EMBL/GenBank/DDBJ whole genome shotgun (WGS) entry which is preliminary data.</text>
</comment>
<evidence type="ECO:0000313" key="1">
    <source>
        <dbReference type="EMBL" id="CAG8726142.1"/>
    </source>
</evidence>
<feature type="non-terminal residue" evidence="1">
    <location>
        <position position="145"/>
    </location>
</feature>
<accession>A0ACA9PWX3</accession>
<dbReference type="Proteomes" id="UP000789525">
    <property type="component" value="Unassembled WGS sequence"/>
</dbReference>
<name>A0ACA9PWX3_9GLOM</name>
<gene>
    <name evidence="1" type="ORF">ACOLOM_LOCUS11381</name>
</gene>
<proteinExistence type="predicted"/>
<sequence>MNAPDVSPTYLRDAVSAMYAGMLVLDLVLKPNTIISLGGTGSTMLNFIMHMLRRGQVTELIRSTGVMHTNTAEDIWNGYHIPKGTIIIPNVAFMMRDPRIWGDDANDFKPERFLVEYNPRASALPDVESVPFGFGRRYASPPSYQ</sequence>
<reference evidence="1" key="1">
    <citation type="submission" date="2021-06" db="EMBL/GenBank/DDBJ databases">
        <authorList>
            <person name="Kallberg Y."/>
            <person name="Tangrot J."/>
            <person name="Rosling A."/>
        </authorList>
    </citation>
    <scope>NUCLEOTIDE SEQUENCE</scope>
    <source>
        <strain evidence="1">CL356</strain>
    </source>
</reference>
<organism evidence="1 2">
    <name type="scientific">Acaulospora colombiana</name>
    <dbReference type="NCBI Taxonomy" id="27376"/>
    <lineage>
        <taxon>Eukaryota</taxon>
        <taxon>Fungi</taxon>
        <taxon>Fungi incertae sedis</taxon>
        <taxon>Mucoromycota</taxon>
        <taxon>Glomeromycotina</taxon>
        <taxon>Glomeromycetes</taxon>
        <taxon>Diversisporales</taxon>
        <taxon>Acaulosporaceae</taxon>
        <taxon>Acaulospora</taxon>
    </lineage>
</organism>
<protein>
    <submittedName>
        <fullName evidence="1">5593_t:CDS:1</fullName>
    </submittedName>
</protein>
<evidence type="ECO:0000313" key="2">
    <source>
        <dbReference type="Proteomes" id="UP000789525"/>
    </source>
</evidence>